<dbReference type="PROSITE" id="PS51450">
    <property type="entry name" value="LRR"/>
    <property type="match status" value="1"/>
</dbReference>
<proteinExistence type="predicted"/>
<dbReference type="GeneID" id="108681202"/>
<accession>A0A8B7PJQ1</accession>
<keyword evidence="7" id="KW-1185">Reference proteome</keyword>
<evidence type="ECO:0000313" key="8">
    <source>
        <dbReference type="RefSeq" id="XP_018025697.1"/>
    </source>
</evidence>
<dbReference type="InterPro" id="IPR032675">
    <property type="entry name" value="LRR_dom_sf"/>
</dbReference>
<dbReference type="RefSeq" id="XP_018025697.1">
    <property type="nucleotide sequence ID" value="XM_018170208.1"/>
</dbReference>
<dbReference type="PANTHER" id="PTHR18849:SF0">
    <property type="entry name" value="CILIA- AND FLAGELLA-ASSOCIATED PROTEIN 410-RELATED"/>
    <property type="match status" value="1"/>
</dbReference>
<dbReference type="InterPro" id="IPR001611">
    <property type="entry name" value="Leu-rich_rpt"/>
</dbReference>
<feature type="domain" description="CAP-Gly" evidence="6">
    <location>
        <begin position="37"/>
        <end position="81"/>
    </location>
</feature>
<evidence type="ECO:0000256" key="1">
    <source>
        <dbReference type="ARBA" id="ARBA00015004"/>
    </source>
</evidence>
<sequence>MMDRVFCSNKHNGESVTIGSRVQDCRTGDRGVVCFVGQVGDASGIWIGVDWDNPDRGKHDGSHNGVRYFHAHFQTSGSFVRPTKLLSGIDLEAAVRGKYQAPPPDSKLVEHMVQHAINARFVQFVGMEHTSKKQSALETLRLVELKECLVSHAGPNSLSCLLPRVTDLNLSACLLPHWDAVAVIAKQLPKLHMLDVSENRLAFPEDPDALKPSFTGVQHLIMNHMLPQQSWQQLLQCAQMFPSLTNLQVAFNNLTALGPVPCGELKSLQKLDVGANPISDWAQLMHLAHLPCLQELNANNCRIPCVELRDTGDVALPFERLGSLFLANNPLDKWRSVCQLSRLPALHTLALDFKLQAENYFPEFAFAIIRSLVMLNRTSASRKEKRDYEIFYLNTFSDAYYAAGGDPDPHLARLTHEFVESHPTYLDLVREHGAPADGREQSEFSLRRGKLKDQKLTLNVTCMDGRPPLQQTLLPTIKVSRLKMMLKRSLKLPPSAQLTVTYAAKQKGKAFDIPLDSDHNELSFFSVEDGDTLHVCW</sequence>
<evidence type="ECO:0000256" key="4">
    <source>
        <dbReference type="ARBA" id="ARBA00023186"/>
    </source>
</evidence>
<dbReference type="OMA" id="SEESHMF"/>
<protein>
    <recommendedName>
        <fullName evidence="1">Tubulin-specific chaperone E</fullName>
    </recommendedName>
    <alternativeName>
        <fullName evidence="5">Tubulin-folding cofactor E</fullName>
    </alternativeName>
</protein>
<organism evidence="7 8">
    <name type="scientific">Hyalella azteca</name>
    <name type="common">Amphipod</name>
    <dbReference type="NCBI Taxonomy" id="294128"/>
    <lineage>
        <taxon>Eukaryota</taxon>
        <taxon>Metazoa</taxon>
        <taxon>Ecdysozoa</taxon>
        <taxon>Arthropoda</taxon>
        <taxon>Crustacea</taxon>
        <taxon>Multicrustacea</taxon>
        <taxon>Malacostraca</taxon>
        <taxon>Eumalacostraca</taxon>
        <taxon>Peracarida</taxon>
        <taxon>Amphipoda</taxon>
        <taxon>Senticaudata</taxon>
        <taxon>Talitrida</taxon>
        <taxon>Talitroidea</taxon>
        <taxon>Hyalellidae</taxon>
        <taxon>Hyalella</taxon>
    </lineage>
</organism>
<gene>
    <name evidence="8" type="primary">LOC108681202</name>
</gene>
<keyword evidence="2" id="KW-0433">Leucine-rich repeat</keyword>
<dbReference type="Gene3D" id="2.30.30.190">
    <property type="entry name" value="CAP Gly-rich-like domain"/>
    <property type="match status" value="1"/>
</dbReference>
<dbReference type="PANTHER" id="PTHR18849">
    <property type="entry name" value="LEUCINE RICH REPEAT PROTEIN"/>
    <property type="match status" value="1"/>
</dbReference>
<dbReference type="KEGG" id="hazt:108681202"/>
<dbReference type="Gene3D" id="3.80.10.10">
    <property type="entry name" value="Ribonuclease Inhibitor"/>
    <property type="match status" value="3"/>
</dbReference>
<dbReference type="AlphaFoldDB" id="A0A8B7PJQ1"/>
<evidence type="ECO:0000256" key="5">
    <source>
        <dbReference type="ARBA" id="ARBA00030180"/>
    </source>
</evidence>
<evidence type="ECO:0000256" key="3">
    <source>
        <dbReference type="ARBA" id="ARBA00022737"/>
    </source>
</evidence>
<dbReference type="CTD" id="6905"/>
<evidence type="ECO:0000256" key="2">
    <source>
        <dbReference type="ARBA" id="ARBA00022614"/>
    </source>
</evidence>
<dbReference type="SUPFAM" id="SSF74924">
    <property type="entry name" value="Cap-Gly domain"/>
    <property type="match status" value="1"/>
</dbReference>
<evidence type="ECO:0000313" key="7">
    <source>
        <dbReference type="Proteomes" id="UP000694843"/>
    </source>
</evidence>
<dbReference type="SUPFAM" id="SSF54236">
    <property type="entry name" value="Ubiquitin-like"/>
    <property type="match status" value="1"/>
</dbReference>
<dbReference type="PROSITE" id="PS50245">
    <property type="entry name" value="CAP_GLY_2"/>
    <property type="match status" value="1"/>
</dbReference>
<dbReference type="PROSITE" id="PS00845">
    <property type="entry name" value="CAP_GLY_1"/>
    <property type="match status" value="1"/>
</dbReference>
<dbReference type="Proteomes" id="UP000694843">
    <property type="component" value="Unplaced"/>
</dbReference>
<dbReference type="InterPro" id="IPR036859">
    <property type="entry name" value="CAP-Gly_dom_sf"/>
</dbReference>
<dbReference type="SUPFAM" id="SSF52047">
    <property type="entry name" value="RNI-like"/>
    <property type="match status" value="1"/>
</dbReference>
<dbReference type="OrthoDB" id="5273213at2759"/>
<name>A0A8B7PJQ1_HYAAZ</name>
<dbReference type="InterPro" id="IPR029071">
    <property type="entry name" value="Ubiquitin-like_domsf"/>
</dbReference>
<dbReference type="SMART" id="SM01052">
    <property type="entry name" value="CAP_GLY"/>
    <property type="match status" value="1"/>
</dbReference>
<reference evidence="8" key="1">
    <citation type="submission" date="2025-08" db="UniProtKB">
        <authorList>
            <consortium name="RefSeq"/>
        </authorList>
    </citation>
    <scope>IDENTIFICATION</scope>
    <source>
        <tissue evidence="8">Whole organism</tissue>
    </source>
</reference>
<dbReference type="InterPro" id="IPR000938">
    <property type="entry name" value="CAP-Gly_domain"/>
</dbReference>
<dbReference type="Gene3D" id="3.10.20.90">
    <property type="entry name" value="Phosphatidylinositol 3-kinase Catalytic Subunit, Chain A, domain 1"/>
    <property type="match status" value="1"/>
</dbReference>
<dbReference type="Pfam" id="PF01302">
    <property type="entry name" value="CAP_GLY"/>
    <property type="match status" value="1"/>
</dbReference>
<evidence type="ECO:0000259" key="6">
    <source>
        <dbReference type="PROSITE" id="PS50245"/>
    </source>
</evidence>
<keyword evidence="3" id="KW-0677">Repeat</keyword>
<keyword evidence="4" id="KW-0143">Chaperone</keyword>